<gene>
    <name evidence="3" type="ORF">METZ01_LOCUS115772</name>
</gene>
<evidence type="ECO:0000256" key="1">
    <source>
        <dbReference type="ARBA" id="ARBA00022729"/>
    </source>
</evidence>
<keyword evidence="1" id="KW-0732">Signal</keyword>
<proteinExistence type="predicted"/>
<dbReference type="SUPFAM" id="SSF88713">
    <property type="entry name" value="Glycoside hydrolase/deacetylase"/>
    <property type="match status" value="1"/>
</dbReference>
<dbReference type="InterPro" id="IPR002509">
    <property type="entry name" value="NODB_dom"/>
</dbReference>
<accession>A0A381XDX0</accession>
<dbReference type="InterPro" id="IPR011330">
    <property type="entry name" value="Glyco_hydro/deAcase_b/a-brl"/>
</dbReference>
<dbReference type="AlphaFoldDB" id="A0A381XDX0"/>
<name>A0A381XDX0_9ZZZZ</name>
<evidence type="ECO:0000313" key="3">
    <source>
        <dbReference type="EMBL" id="SVA62918.1"/>
    </source>
</evidence>
<sequence length="255" mass="28831">MNTPWLNDCNGAISLSFDDGSQAQLDIAIPILDEFDLHGTFYINPRDTSNLDPWRQVGLNGHEIGNHTIQHICTQNFDWGTQKTLETSTLDEIEADVVAAEQRLQELLPEQPNRTFCYPCYQNYVGQGLNRQSYVPMIAKHFPAARGTGETANHPLFTDLHYLTSWIVAGWMKGEDLCAAAETADSHQRWIIFVFHGFQDGSASVWNPAGTYHAGAFSGGEFRKLCEFLANNRHRLWTDTVLNISQSVIDWRRSL</sequence>
<dbReference type="Gene3D" id="3.20.20.370">
    <property type="entry name" value="Glycoside hydrolase/deacetylase"/>
    <property type="match status" value="1"/>
</dbReference>
<organism evidence="3">
    <name type="scientific">marine metagenome</name>
    <dbReference type="NCBI Taxonomy" id="408172"/>
    <lineage>
        <taxon>unclassified sequences</taxon>
        <taxon>metagenomes</taxon>
        <taxon>ecological metagenomes</taxon>
    </lineage>
</organism>
<dbReference type="GO" id="GO:0016810">
    <property type="term" value="F:hydrolase activity, acting on carbon-nitrogen (but not peptide) bonds"/>
    <property type="evidence" value="ECO:0007669"/>
    <property type="project" value="InterPro"/>
</dbReference>
<reference evidence="3" key="1">
    <citation type="submission" date="2018-05" db="EMBL/GenBank/DDBJ databases">
        <authorList>
            <person name="Lanie J.A."/>
            <person name="Ng W.-L."/>
            <person name="Kazmierczak K.M."/>
            <person name="Andrzejewski T.M."/>
            <person name="Davidsen T.M."/>
            <person name="Wayne K.J."/>
            <person name="Tettelin H."/>
            <person name="Glass J.I."/>
            <person name="Rusch D."/>
            <person name="Podicherti R."/>
            <person name="Tsui H.-C.T."/>
            <person name="Winkler M.E."/>
        </authorList>
    </citation>
    <scope>NUCLEOTIDE SEQUENCE</scope>
</reference>
<dbReference type="GO" id="GO:0005975">
    <property type="term" value="P:carbohydrate metabolic process"/>
    <property type="evidence" value="ECO:0007669"/>
    <property type="project" value="InterPro"/>
</dbReference>
<dbReference type="PANTHER" id="PTHR34216">
    <property type="match status" value="1"/>
</dbReference>
<dbReference type="PROSITE" id="PS51677">
    <property type="entry name" value="NODB"/>
    <property type="match status" value="1"/>
</dbReference>
<dbReference type="Pfam" id="PF01522">
    <property type="entry name" value="Polysacc_deac_1"/>
    <property type="match status" value="1"/>
</dbReference>
<dbReference type="EMBL" id="UINC01014821">
    <property type="protein sequence ID" value="SVA62918.1"/>
    <property type="molecule type" value="Genomic_DNA"/>
</dbReference>
<dbReference type="InterPro" id="IPR051398">
    <property type="entry name" value="Polysacch_Deacetylase"/>
</dbReference>
<evidence type="ECO:0000259" key="2">
    <source>
        <dbReference type="PROSITE" id="PS51677"/>
    </source>
</evidence>
<feature type="domain" description="NodB homology" evidence="2">
    <location>
        <begin position="11"/>
        <end position="255"/>
    </location>
</feature>
<protein>
    <recommendedName>
        <fullName evidence="2">NodB homology domain-containing protein</fullName>
    </recommendedName>
</protein>
<dbReference type="PANTHER" id="PTHR34216:SF11">
    <property type="entry name" value="CHITOOLIGOSACCHARIDE DEACETYLASE"/>
    <property type="match status" value="1"/>
</dbReference>